<reference evidence="1 2" key="1">
    <citation type="submission" date="2013-12" db="EMBL/GenBank/DDBJ databases">
        <title>Annotation of the Mannheimia varigena USDA-ARS-USMARC-1296 complete genome.</title>
        <authorList>
            <person name="Harhay G.P."/>
            <person name="Clawson M.L."/>
            <person name="Murray R.W."/>
            <person name="Lubbers B.V."/>
            <person name="Heaton M.P."/>
            <person name="Chitko-Mckown C.G."/>
            <person name="Harhay D.M."/>
            <person name="Smith T.P.L."/>
        </authorList>
    </citation>
    <scope>NUCLEOTIDE SEQUENCE [LARGE SCALE GENOMIC DNA]</scope>
    <source>
        <strain evidence="1 2">USDA-ARS-USMARC-1296</strain>
    </source>
</reference>
<keyword evidence="2" id="KW-1185">Reference proteome</keyword>
<dbReference type="EMBL" id="CP006943">
    <property type="protein sequence ID" value="AHG75014.1"/>
    <property type="molecule type" value="Genomic_DNA"/>
</dbReference>
<organism evidence="1 2">
    <name type="scientific">Mannheimia varigena USDA-ARS-USMARC-1296</name>
    <dbReference type="NCBI Taxonomy" id="1433287"/>
    <lineage>
        <taxon>Bacteria</taxon>
        <taxon>Pseudomonadati</taxon>
        <taxon>Pseudomonadota</taxon>
        <taxon>Gammaproteobacteria</taxon>
        <taxon>Pasteurellales</taxon>
        <taxon>Pasteurellaceae</taxon>
        <taxon>Mannheimia</taxon>
    </lineage>
</organism>
<dbReference type="HOGENOM" id="CLU_3081546_0_0_6"/>
<protein>
    <submittedName>
        <fullName evidence="1">Uncharacterized protein</fullName>
    </submittedName>
</protein>
<evidence type="ECO:0000313" key="2">
    <source>
        <dbReference type="Proteomes" id="UP000066995"/>
    </source>
</evidence>
<accession>W0Q7Z6</accession>
<proteinExistence type="predicted"/>
<dbReference type="Proteomes" id="UP000066995">
    <property type="component" value="Chromosome"/>
</dbReference>
<dbReference type="AlphaFoldDB" id="W0Q7Z6"/>
<dbReference type="KEGG" id="mvi:X808_4910"/>
<name>W0Q7Z6_9PAST</name>
<gene>
    <name evidence="1" type="ORF">X808_4910</name>
</gene>
<evidence type="ECO:0000313" key="1">
    <source>
        <dbReference type="EMBL" id="AHG75014.1"/>
    </source>
</evidence>
<dbReference type="STRING" id="1433287.X808_4910"/>
<sequence>MHSLNNSLPEIITCSKIKERQAVDFATKFAKNSAFSTACYSVEKHFFHRFFC</sequence>